<proteinExistence type="predicted"/>
<dbReference type="Gene3D" id="3.30.450.20">
    <property type="entry name" value="PAS domain"/>
    <property type="match status" value="1"/>
</dbReference>
<dbReference type="GO" id="GO:0006355">
    <property type="term" value="P:regulation of DNA-templated transcription"/>
    <property type="evidence" value="ECO:0007669"/>
    <property type="project" value="InterPro"/>
</dbReference>
<evidence type="ECO:0000259" key="1">
    <source>
        <dbReference type="SMART" id="SM00421"/>
    </source>
</evidence>
<reference evidence="2 3" key="1">
    <citation type="submission" date="2018-09" db="EMBL/GenBank/DDBJ databases">
        <title>Alcanivorax profundi sp. nov., isolated from 1000 m-depth seawater of the Mariana Trench.</title>
        <authorList>
            <person name="Liu J."/>
        </authorList>
    </citation>
    <scope>NUCLEOTIDE SEQUENCE [LARGE SCALE GENOMIC DNA]</scope>
    <source>
        <strain evidence="2 3">MTEO17</strain>
    </source>
</reference>
<organism evidence="2 3">
    <name type="scientific">Alcanivorax profundi</name>
    <dbReference type="NCBI Taxonomy" id="2338368"/>
    <lineage>
        <taxon>Bacteria</taxon>
        <taxon>Pseudomonadati</taxon>
        <taxon>Pseudomonadota</taxon>
        <taxon>Gammaproteobacteria</taxon>
        <taxon>Oceanospirillales</taxon>
        <taxon>Alcanivoracaceae</taxon>
        <taxon>Alcanivorax</taxon>
    </lineage>
</organism>
<sequence>MQVATAVRSTANHHHRTSNQDLALLEALLDSFSRAVIVCDRAGNVEYSNQAAQQKLNPGLLDISIGHAGTANGVRFQRAVRALRTTAAQSQRLKLQTADRVCVFRVDFLDDQQRWLRLVSCDGGANASQALALAAEQYQFTPAEMDIARHLLHGRSSAEIAALRCSSRETVRSQIKSLLQKTGVHRQAALIALLGGY</sequence>
<comment type="caution">
    <text evidence="2">The sequence shown here is derived from an EMBL/GenBank/DDBJ whole genome shotgun (WGS) entry which is preliminary data.</text>
</comment>
<dbReference type="AlphaFoldDB" id="A0A418XVE3"/>
<gene>
    <name evidence="2" type="ORF">D4A39_12810</name>
</gene>
<dbReference type="Proteomes" id="UP000283734">
    <property type="component" value="Unassembled WGS sequence"/>
</dbReference>
<dbReference type="InterPro" id="IPR036388">
    <property type="entry name" value="WH-like_DNA-bd_sf"/>
</dbReference>
<evidence type="ECO:0000313" key="2">
    <source>
        <dbReference type="EMBL" id="RJG16704.1"/>
    </source>
</evidence>
<dbReference type="InterPro" id="IPR016032">
    <property type="entry name" value="Sig_transdc_resp-reg_C-effctor"/>
</dbReference>
<feature type="domain" description="HTH luxR-type" evidence="1">
    <location>
        <begin position="137"/>
        <end position="194"/>
    </location>
</feature>
<dbReference type="SMART" id="SM00421">
    <property type="entry name" value="HTH_LUXR"/>
    <property type="match status" value="1"/>
</dbReference>
<name>A0A418XVE3_9GAMM</name>
<dbReference type="InterPro" id="IPR000792">
    <property type="entry name" value="Tscrpt_reg_LuxR_C"/>
</dbReference>
<accession>A0A418XVE3</accession>
<dbReference type="SUPFAM" id="SSF46894">
    <property type="entry name" value="C-terminal effector domain of the bipartite response regulators"/>
    <property type="match status" value="1"/>
</dbReference>
<evidence type="ECO:0000313" key="3">
    <source>
        <dbReference type="Proteomes" id="UP000283734"/>
    </source>
</evidence>
<protein>
    <recommendedName>
        <fullName evidence="1">HTH luxR-type domain-containing protein</fullName>
    </recommendedName>
</protein>
<dbReference type="GO" id="GO:0003677">
    <property type="term" value="F:DNA binding"/>
    <property type="evidence" value="ECO:0007669"/>
    <property type="project" value="InterPro"/>
</dbReference>
<keyword evidence="3" id="KW-1185">Reference proteome</keyword>
<dbReference type="Gene3D" id="1.10.10.10">
    <property type="entry name" value="Winged helix-like DNA-binding domain superfamily/Winged helix DNA-binding domain"/>
    <property type="match status" value="1"/>
</dbReference>
<dbReference type="EMBL" id="QYYA01000004">
    <property type="protein sequence ID" value="RJG16704.1"/>
    <property type="molecule type" value="Genomic_DNA"/>
</dbReference>